<dbReference type="Proteomes" id="UP000239907">
    <property type="component" value="Unassembled WGS sequence"/>
</dbReference>
<accession>A0A2S7U3R3</accession>
<dbReference type="AlphaFoldDB" id="A0A2S7U3R3"/>
<evidence type="ECO:0000313" key="3">
    <source>
        <dbReference type="Proteomes" id="UP000239907"/>
    </source>
</evidence>
<reference evidence="2 3" key="1">
    <citation type="submission" date="2016-12" db="EMBL/GenBank/DDBJ databases">
        <title>Study of bacterial adaptation to deep sea.</title>
        <authorList>
            <person name="Song J."/>
            <person name="Yoshizawa S."/>
            <person name="Kogure K."/>
        </authorList>
    </citation>
    <scope>NUCLEOTIDE SEQUENCE [LARGE SCALE GENOMIC DNA]</scope>
    <source>
        <strain evidence="2 3">SAORIC-165</strain>
    </source>
</reference>
<dbReference type="Pfam" id="PF20275">
    <property type="entry name" value="CTD10"/>
    <property type="match status" value="1"/>
</dbReference>
<proteinExistence type="predicted"/>
<feature type="domain" description="ABC-three component systems C-terminal" evidence="1">
    <location>
        <begin position="94"/>
        <end position="224"/>
    </location>
</feature>
<evidence type="ECO:0000313" key="2">
    <source>
        <dbReference type="EMBL" id="PQJ29659.1"/>
    </source>
</evidence>
<protein>
    <recommendedName>
        <fullName evidence="1">ABC-three component systems C-terminal domain-containing protein</fullName>
    </recommendedName>
</protein>
<name>A0A2S7U3R3_9BACT</name>
<comment type="caution">
    <text evidence="2">The sequence shown here is derived from an EMBL/GenBank/DDBJ whole genome shotgun (WGS) entry which is preliminary data.</text>
</comment>
<gene>
    <name evidence="2" type="ORF">BSZ32_14950</name>
</gene>
<organism evidence="2 3">
    <name type="scientific">Rubritalea profundi</name>
    <dbReference type="NCBI Taxonomy" id="1658618"/>
    <lineage>
        <taxon>Bacteria</taxon>
        <taxon>Pseudomonadati</taxon>
        <taxon>Verrucomicrobiota</taxon>
        <taxon>Verrucomicrobiia</taxon>
        <taxon>Verrucomicrobiales</taxon>
        <taxon>Rubritaleaceae</taxon>
        <taxon>Rubritalea</taxon>
    </lineage>
</organism>
<dbReference type="InterPro" id="IPR046919">
    <property type="entry name" value="ABC-3C_CTD10"/>
</dbReference>
<dbReference type="EMBL" id="MQWA01000001">
    <property type="protein sequence ID" value="PQJ29659.1"/>
    <property type="molecule type" value="Genomic_DNA"/>
</dbReference>
<sequence>MFPEEGNNADICHIEALSPGGPRYNPDSSDEERNAFPNLMLLCKTHHGIIDQVDTAGQPYYNTHQLKQMKQARRDWFEASRATLFSIKTPSLLSKIVHSLSSLQAEPKPANVSHPFKIDAKIDFNALSSRHYGIIHKYSVYYHSVECLYNELEPAQKASLLEAINDIYLSCQRPSISSDDLWDNVESKLIEKLNNESKHEYSEPLEWCVNIIMVDAFMRCKILEEPKV</sequence>
<evidence type="ECO:0000259" key="1">
    <source>
        <dbReference type="Pfam" id="PF20275"/>
    </source>
</evidence>
<keyword evidence="3" id="KW-1185">Reference proteome</keyword>